<proteinExistence type="predicted"/>
<organism evidence="1 2">
    <name type="scientific">Luteimonas cucumeris</name>
    <dbReference type="NCBI Taxonomy" id="985012"/>
    <lineage>
        <taxon>Bacteria</taxon>
        <taxon>Pseudomonadati</taxon>
        <taxon>Pseudomonadota</taxon>
        <taxon>Gammaproteobacteria</taxon>
        <taxon>Lysobacterales</taxon>
        <taxon>Lysobacteraceae</taxon>
        <taxon>Luteimonas</taxon>
    </lineage>
</organism>
<reference evidence="1 2" key="1">
    <citation type="journal article" date="2015" name="Stand. Genomic Sci.">
        <title>Genomic Encyclopedia of Bacterial and Archaeal Type Strains, Phase III: the genomes of soil and plant-associated and newly described type strains.</title>
        <authorList>
            <person name="Whitman W.B."/>
            <person name="Woyke T."/>
            <person name="Klenk H.P."/>
            <person name="Zhou Y."/>
            <person name="Lilburn T.G."/>
            <person name="Beck B.J."/>
            <person name="De Vos P."/>
            <person name="Vandamme P."/>
            <person name="Eisen J.A."/>
            <person name="Garrity G."/>
            <person name="Hugenholtz P."/>
            <person name="Kyrpides N.C."/>
        </authorList>
    </citation>
    <scope>NUCLEOTIDE SEQUENCE [LARGE SCALE GENOMIC DNA]</scope>
    <source>
        <strain evidence="1 2">CGMCC 1.10821</strain>
    </source>
</reference>
<protein>
    <submittedName>
        <fullName evidence="1">Uncharacterized protein</fullName>
    </submittedName>
</protein>
<dbReference type="EMBL" id="VLKN01000008">
    <property type="protein sequence ID" value="TWH99971.1"/>
    <property type="molecule type" value="Genomic_DNA"/>
</dbReference>
<dbReference type="Proteomes" id="UP000315167">
    <property type="component" value="Unassembled WGS sequence"/>
</dbReference>
<gene>
    <name evidence="1" type="ORF">IP90_02978</name>
</gene>
<accession>A0A562KX38</accession>
<comment type="caution">
    <text evidence="1">The sequence shown here is derived from an EMBL/GenBank/DDBJ whole genome shotgun (WGS) entry which is preliminary data.</text>
</comment>
<keyword evidence="2" id="KW-1185">Reference proteome</keyword>
<dbReference type="AlphaFoldDB" id="A0A562KX38"/>
<evidence type="ECO:0000313" key="2">
    <source>
        <dbReference type="Proteomes" id="UP000315167"/>
    </source>
</evidence>
<evidence type="ECO:0000313" key="1">
    <source>
        <dbReference type="EMBL" id="TWH99971.1"/>
    </source>
</evidence>
<sequence length="58" mass="6972">MRRNFQEREQSRWIPASFILSLSKDAGMTAQESRQRSLFRSLCDKSFRPLRVRVTFFC</sequence>
<name>A0A562KX38_9GAMM</name>